<feature type="compositionally biased region" description="Basic and acidic residues" evidence="2">
    <location>
        <begin position="114"/>
        <end position="125"/>
    </location>
</feature>
<feature type="compositionally biased region" description="Basic and acidic residues" evidence="2">
    <location>
        <begin position="563"/>
        <end position="590"/>
    </location>
</feature>
<dbReference type="Gene3D" id="1.10.10.440">
    <property type="entry name" value="FF domain"/>
    <property type="match status" value="5"/>
</dbReference>
<proteinExistence type="predicted"/>
<feature type="region of interest" description="Disordered" evidence="2">
    <location>
        <begin position="543"/>
        <end position="590"/>
    </location>
</feature>
<keyword evidence="1" id="KW-0677">Repeat</keyword>
<dbReference type="GO" id="GO:0005634">
    <property type="term" value="C:nucleus"/>
    <property type="evidence" value="ECO:0007669"/>
    <property type="project" value="TreeGrafter"/>
</dbReference>
<dbReference type="SMART" id="SM00441">
    <property type="entry name" value="FF"/>
    <property type="match status" value="4"/>
</dbReference>
<feature type="region of interest" description="Disordered" evidence="2">
    <location>
        <begin position="302"/>
        <end position="340"/>
    </location>
</feature>
<evidence type="ECO:0000256" key="1">
    <source>
        <dbReference type="ARBA" id="ARBA00022737"/>
    </source>
</evidence>
<dbReference type="Gene3D" id="2.20.70.10">
    <property type="match status" value="1"/>
</dbReference>
<dbReference type="SUPFAM" id="SSF51045">
    <property type="entry name" value="WW domain"/>
    <property type="match status" value="1"/>
</dbReference>
<feature type="compositionally biased region" description="Low complexity" evidence="2">
    <location>
        <begin position="304"/>
        <end position="325"/>
    </location>
</feature>
<dbReference type="PROSITE" id="PS50020">
    <property type="entry name" value="WW_DOMAIN_2"/>
    <property type="match status" value="1"/>
</dbReference>
<dbReference type="InterPro" id="IPR036517">
    <property type="entry name" value="FF_domain_sf"/>
</dbReference>
<dbReference type="PANTHER" id="PTHR15377:SF3">
    <property type="entry name" value="WW DOMAIN-CONTAINING PROTEIN"/>
    <property type="match status" value="1"/>
</dbReference>
<dbReference type="PROSITE" id="PS51676">
    <property type="entry name" value="FF"/>
    <property type="match status" value="1"/>
</dbReference>
<dbReference type="GO" id="GO:0070063">
    <property type="term" value="F:RNA polymerase binding"/>
    <property type="evidence" value="ECO:0007669"/>
    <property type="project" value="InterPro"/>
</dbReference>
<reference evidence="5 6" key="1">
    <citation type="submission" date="2019-03" db="EMBL/GenBank/DDBJ databases">
        <title>Rhodosporidium diobovatum UCD-FST 08-225 genome sequencing, assembly, and annotation.</title>
        <authorList>
            <person name="Fakankun I.U."/>
            <person name="Fristensky B."/>
            <person name="Levin D.B."/>
        </authorList>
    </citation>
    <scope>NUCLEOTIDE SEQUENCE [LARGE SCALE GENOMIC DNA]</scope>
    <source>
        <strain evidence="5 6">UCD-FST 08-225</strain>
    </source>
</reference>
<feature type="compositionally biased region" description="Basic and acidic residues" evidence="2">
    <location>
        <begin position="167"/>
        <end position="191"/>
    </location>
</feature>
<feature type="compositionally biased region" description="Pro residues" evidence="2">
    <location>
        <begin position="255"/>
        <end position="269"/>
    </location>
</feature>
<dbReference type="InterPro" id="IPR045148">
    <property type="entry name" value="TCRG1-like"/>
</dbReference>
<accession>A0A5C5FPJ5</accession>
<evidence type="ECO:0000313" key="5">
    <source>
        <dbReference type="EMBL" id="TNY17884.1"/>
    </source>
</evidence>
<dbReference type="OrthoDB" id="410044at2759"/>
<feature type="region of interest" description="Disordered" evidence="2">
    <location>
        <begin position="167"/>
        <end position="287"/>
    </location>
</feature>
<feature type="region of interest" description="Disordered" evidence="2">
    <location>
        <begin position="106"/>
        <end position="125"/>
    </location>
</feature>
<feature type="compositionally biased region" description="Acidic residues" evidence="2">
    <location>
        <begin position="219"/>
        <end position="243"/>
    </location>
</feature>
<feature type="domain" description="WW" evidence="3">
    <location>
        <begin position="131"/>
        <end position="160"/>
    </location>
</feature>
<dbReference type="GO" id="GO:0003712">
    <property type="term" value="F:transcription coregulator activity"/>
    <property type="evidence" value="ECO:0007669"/>
    <property type="project" value="TreeGrafter"/>
</dbReference>
<dbReference type="EMBL" id="SOZI01000169">
    <property type="protein sequence ID" value="TNY17884.1"/>
    <property type="molecule type" value="Genomic_DNA"/>
</dbReference>
<dbReference type="PANTHER" id="PTHR15377">
    <property type="entry name" value="TRANSCRIPTION ELONGATION REGULATOR 1"/>
    <property type="match status" value="1"/>
</dbReference>
<dbReference type="Pfam" id="PF01846">
    <property type="entry name" value="FF"/>
    <property type="match status" value="4"/>
</dbReference>
<keyword evidence="6" id="KW-1185">Reference proteome</keyword>
<gene>
    <name evidence="5" type="ORF">DMC30DRAFT_84959</name>
</gene>
<dbReference type="STRING" id="5288.A0A5C5FPJ5"/>
<evidence type="ECO:0000256" key="2">
    <source>
        <dbReference type="SAM" id="MobiDB-lite"/>
    </source>
</evidence>
<evidence type="ECO:0000313" key="6">
    <source>
        <dbReference type="Proteomes" id="UP000311382"/>
    </source>
</evidence>
<feature type="region of interest" description="Disordered" evidence="2">
    <location>
        <begin position="1"/>
        <end position="21"/>
    </location>
</feature>
<feature type="compositionally biased region" description="Basic and acidic residues" evidence="2">
    <location>
        <begin position="326"/>
        <end position="340"/>
    </location>
</feature>
<feature type="compositionally biased region" description="Low complexity" evidence="2">
    <location>
        <begin position="543"/>
        <end position="562"/>
    </location>
</feature>
<protein>
    <submittedName>
        <fullName evidence="5">Peptide-binding protein</fullName>
    </submittedName>
</protein>
<dbReference type="InterPro" id="IPR036020">
    <property type="entry name" value="WW_dom_sf"/>
</dbReference>
<evidence type="ECO:0000259" key="4">
    <source>
        <dbReference type="PROSITE" id="PS51676"/>
    </source>
</evidence>
<comment type="caution">
    <text evidence="5">The sequence shown here is derived from an EMBL/GenBank/DDBJ whole genome shotgun (WGS) entry which is preliminary data.</text>
</comment>
<dbReference type="InterPro" id="IPR001202">
    <property type="entry name" value="WW_dom"/>
</dbReference>
<sequence>MGTATSSSHLTLEAHATQSNGIPKLWDRLLTAPAPLPPTRPRFAEAPNGAPYWFNPITNVSTYTRPVAPPPPPGFPVAGAPPPPPGFPVAAPAGGALPPLHFPGGASTAPVPAAKKEKKEKPKEKLPIEGSDWIRVTTNKGNVFFNNKQTRESVWTVPAEIMEQVEALERKEREDKERVEREEREERDKAMAEASAASKKRKAEDDEPAAAPVKAGVAEPEDTAAVEDDDEQERGELDLEIEGAGDGAAIGVPEEAPPAAVPATAPAPDPAASDEPPKKKKKTKAKVVASLEDLADEDWQRSIAAQMAEEAAAAEAGEPQGGDEAVAGRKEDGPASEDARALAQRLEVNAIEAAAMFKVLLSEKDINPMAPFESELAKLVNDPRYHAVKSTRERRDLFDEFCKEKIREQRAAKKKAAASGIKVDPLVAFRALLSSTVTSTRTHFSDFKRAHQKDARYREFGKTEGDREKEFKRYLRDLGERKREAAEKAEREFGEMLREDGEIRPGDKWADVKKRHASDARYSAVNSSSLREQLFGKHLAALASGGAPSSSSKGTAAAPAPTTKEDKAARAAASLREREERVRAEKARAERSANVARGALGKEEAEREFAQLLIDAVRDHKARFEDLAPSLSRDPRFDGQALHPSDKRRLFEQHQQKLHRSRVADVEALFAAHSPRLTTPFHDVLPAISSDPHVSRLVGSDFDALEALYEQWLARRTQRAREDFSQMLRESPILEHWGRMRKLEKREKVALIGQEGTRNDESDDDEADTREMAEQIDLKAIHAVLKNDKRYLEFDHVPEERERWVEEYTENLAAPKATVHQRD</sequence>
<name>A0A5C5FPJ5_9BASI</name>
<organism evidence="5 6">
    <name type="scientific">Rhodotorula diobovata</name>
    <dbReference type="NCBI Taxonomy" id="5288"/>
    <lineage>
        <taxon>Eukaryota</taxon>
        <taxon>Fungi</taxon>
        <taxon>Dikarya</taxon>
        <taxon>Basidiomycota</taxon>
        <taxon>Pucciniomycotina</taxon>
        <taxon>Microbotryomycetes</taxon>
        <taxon>Sporidiobolales</taxon>
        <taxon>Sporidiobolaceae</taxon>
        <taxon>Rhodotorula</taxon>
    </lineage>
</organism>
<dbReference type="SMART" id="SM00456">
    <property type="entry name" value="WW"/>
    <property type="match status" value="2"/>
</dbReference>
<dbReference type="AlphaFoldDB" id="A0A5C5FPJ5"/>
<dbReference type="Proteomes" id="UP000311382">
    <property type="component" value="Unassembled WGS sequence"/>
</dbReference>
<dbReference type="CDD" id="cd00201">
    <property type="entry name" value="WW"/>
    <property type="match status" value="1"/>
</dbReference>
<feature type="domain" description="FF" evidence="4">
    <location>
        <begin position="602"/>
        <end position="657"/>
    </location>
</feature>
<dbReference type="InterPro" id="IPR002713">
    <property type="entry name" value="FF_domain"/>
</dbReference>
<evidence type="ECO:0000259" key="3">
    <source>
        <dbReference type="PROSITE" id="PS50020"/>
    </source>
</evidence>
<dbReference type="SUPFAM" id="SSF81698">
    <property type="entry name" value="FF domain"/>
    <property type="match status" value="4"/>
</dbReference>